<name>A0A3P1SLK6_9GAMM</name>
<dbReference type="Proteomes" id="UP000267535">
    <property type="component" value="Unassembled WGS sequence"/>
</dbReference>
<accession>A0A3P1SLK6</accession>
<sequence>MAYNNKTIQRLHNDLFTLIGWLELLEEEQQVSCYQHLKVQPTPVRMSAILAGLETSLEQMAYSFMLEEEQLFELLKQSSKRSIIANLKPRRRVISTLIYQLLNSIKALRLSLQSPATKSVIDSPQSHGEDYWDDALRLAPSLNNRLIRYLQAAESSYLPEIDYLLDPSDDLEFSSDLSITAMELGQAIIPSNYYH</sequence>
<protein>
    <submittedName>
        <fullName evidence="1">Uncharacterized protein</fullName>
    </submittedName>
</protein>
<gene>
    <name evidence="1" type="ORF">EHS89_15700</name>
</gene>
<evidence type="ECO:0000313" key="2">
    <source>
        <dbReference type="Proteomes" id="UP000267535"/>
    </source>
</evidence>
<comment type="caution">
    <text evidence="1">The sequence shown here is derived from an EMBL/GenBank/DDBJ whole genome shotgun (WGS) entry which is preliminary data.</text>
</comment>
<dbReference type="EMBL" id="RQXV01000009">
    <property type="protein sequence ID" value="RRC98018.1"/>
    <property type="molecule type" value="Genomic_DNA"/>
</dbReference>
<organism evidence="1 2">
    <name type="scientific">Amphritea balenae</name>
    <dbReference type="NCBI Taxonomy" id="452629"/>
    <lineage>
        <taxon>Bacteria</taxon>
        <taxon>Pseudomonadati</taxon>
        <taxon>Pseudomonadota</taxon>
        <taxon>Gammaproteobacteria</taxon>
        <taxon>Oceanospirillales</taxon>
        <taxon>Oceanospirillaceae</taxon>
        <taxon>Amphritea</taxon>
    </lineage>
</organism>
<proteinExistence type="predicted"/>
<evidence type="ECO:0000313" key="1">
    <source>
        <dbReference type="EMBL" id="RRC98018.1"/>
    </source>
</evidence>
<dbReference type="OrthoDB" id="258246at2"/>
<dbReference type="RefSeq" id="WP_124927113.1">
    <property type="nucleotide sequence ID" value="NZ_BMOH01000003.1"/>
</dbReference>
<reference evidence="1 2" key="1">
    <citation type="submission" date="2018-11" db="EMBL/GenBank/DDBJ databases">
        <title>The draft genome sequence of Amphritea balenae JAMM 1525T.</title>
        <authorList>
            <person name="Fang Z."/>
            <person name="Zhang Y."/>
            <person name="Han X."/>
        </authorList>
    </citation>
    <scope>NUCLEOTIDE SEQUENCE [LARGE SCALE GENOMIC DNA]</scope>
    <source>
        <strain evidence="1 2">JAMM 1525</strain>
    </source>
</reference>
<keyword evidence="2" id="KW-1185">Reference proteome</keyword>
<dbReference type="AlphaFoldDB" id="A0A3P1SLK6"/>